<evidence type="ECO:0000313" key="4">
    <source>
        <dbReference type="EMBL" id="AIC93420.1"/>
    </source>
</evidence>
<keyword evidence="5" id="KW-1185">Reference proteome</keyword>
<evidence type="ECO:0000256" key="1">
    <source>
        <dbReference type="SAM" id="SignalP"/>
    </source>
</evidence>
<dbReference type="EMBL" id="CP003923">
    <property type="protein sequence ID" value="AIC93420.1"/>
    <property type="molecule type" value="Genomic_DNA"/>
</dbReference>
<feature type="chain" id="PRO_5039264170" description="MBL fold metallo-hydrolase" evidence="1">
    <location>
        <begin position="22"/>
        <end position="351"/>
    </location>
</feature>
<evidence type="ECO:0000259" key="3">
    <source>
        <dbReference type="SMART" id="SM00849"/>
    </source>
</evidence>
<dbReference type="InterPro" id="IPR001279">
    <property type="entry name" value="Metallo-B-lactamas"/>
</dbReference>
<dbReference type="SUPFAM" id="SSF56281">
    <property type="entry name" value="Metallo-hydrolase/oxidoreductase"/>
    <property type="match status" value="1"/>
</dbReference>
<reference evidence="4 5" key="1">
    <citation type="journal article" date="2014" name="Gene">
        <title>A comparative genomic analysis of the alkalitolerant soil bacterium Bacillus lehensis G1.</title>
        <authorList>
            <person name="Noor Y.M."/>
            <person name="Samsulrizal N.H."/>
            <person name="Jema'on N.A."/>
            <person name="Low K.O."/>
            <person name="Ramli A.N."/>
            <person name="Alias N.I."/>
            <person name="Damis S.I."/>
            <person name="Fuzi S.F."/>
            <person name="Isa M.N."/>
            <person name="Murad A.M."/>
            <person name="Raih M.F."/>
            <person name="Bakar F.D."/>
            <person name="Najimudin N."/>
            <person name="Mahadi N.M."/>
            <person name="Illias R.M."/>
        </authorList>
    </citation>
    <scope>NUCLEOTIDE SEQUENCE [LARGE SCALE GENOMIC DNA]</scope>
    <source>
        <strain evidence="4 5">G1</strain>
    </source>
</reference>
<dbReference type="SMART" id="SM00849">
    <property type="entry name" value="Lactamase_B"/>
    <property type="match status" value="1"/>
</dbReference>
<dbReference type="AlphaFoldDB" id="A0A060LTT8"/>
<accession>A0A060LTT8</accession>
<dbReference type="PANTHER" id="PTHR30619">
    <property type="entry name" value="DNA INTERNALIZATION/COMPETENCE PROTEIN COMEC/REC2"/>
    <property type="match status" value="1"/>
</dbReference>
<dbReference type="InterPro" id="IPR036866">
    <property type="entry name" value="RibonucZ/Hydroxyglut_hydro"/>
</dbReference>
<dbReference type="HOGENOM" id="CLU_010363_0_1_9"/>
<dbReference type="eggNOG" id="COG1555">
    <property type="taxonomic scope" value="Bacteria"/>
</dbReference>
<evidence type="ECO:0008006" key="6">
    <source>
        <dbReference type="Google" id="ProtNLM"/>
    </source>
</evidence>
<dbReference type="GO" id="GO:0003677">
    <property type="term" value="F:DNA binding"/>
    <property type="evidence" value="ECO:0007669"/>
    <property type="project" value="InterPro"/>
</dbReference>
<dbReference type="KEGG" id="ble:BleG1_0812"/>
<proteinExistence type="predicted"/>
<dbReference type="GO" id="GO:0006281">
    <property type="term" value="P:DNA repair"/>
    <property type="evidence" value="ECO:0007669"/>
    <property type="project" value="InterPro"/>
</dbReference>
<feature type="domain" description="Helix-hairpin-helix DNA-binding motif class 1" evidence="2">
    <location>
        <begin position="299"/>
        <end position="318"/>
    </location>
</feature>
<gene>
    <name evidence="4" type="ORF">BleG1_0812</name>
</gene>
<dbReference type="Pfam" id="PF12836">
    <property type="entry name" value="HHH_3"/>
    <property type="match status" value="1"/>
</dbReference>
<dbReference type="STRING" id="1246626.BleG1_0812"/>
<protein>
    <recommendedName>
        <fullName evidence="6">MBL fold metallo-hydrolase</fullName>
    </recommendedName>
</protein>
<dbReference type="Gene3D" id="1.10.150.280">
    <property type="entry name" value="AF1531-like domain"/>
    <property type="match status" value="1"/>
</dbReference>
<dbReference type="SMART" id="SM00278">
    <property type="entry name" value="HhH1"/>
    <property type="match status" value="2"/>
</dbReference>
<dbReference type="InterPro" id="IPR003583">
    <property type="entry name" value="Hlx-hairpin-Hlx_DNA-bd_motif"/>
</dbReference>
<keyword evidence="1" id="KW-0732">Signal</keyword>
<dbReference type="Proteomes" id="UP000027142">
    <property type="component" value="Chromosome"/>
</dbReference>
<dbReference type="RefSeq" id="WP_038477471.1">
    <property type="nucleotide sequence ID" value="NZ_CP003923.1"/>
</dbReference>
<sequence>MTQKWMFPIVCLLLVTGCAGADTPSTSLAADAPILAVHYIDVGQAEATLITWEQDEQAFNMLIDTGDWNDQTTIEYLHEQGVNELDLVVGTHPHADHIGQMADVINEFTVLEAWMSGDETDTLVFERTLDAVLEHKVDYHEPSAGEQVEIGGVTIDVLHPETLNGDLNNGSIVMKLTYGEVSFLFTGDVELQGEEDMLDRGQHLQATVLSMPHHGSNTSSSEPFIEAVQPSYAIYSAGVDNAYDHPGEEALEVVRGTGATIYGTDEVGTIVVSTDGTTVAIQSEREEADCVNINKASVKELQQIAEIGPSRAQQIVDLRPFAALDELTDVDGIGEARLKTIKEEGIACVGQ</sequence>
<dbReference type="PATRIC" id="fig|1246626.3.peg.811"/>
<dbReference type="PROSITE" id="PS51257">
    <property type="entry name" value="PROKAR_LIPOPROTEIN"/>
    <property type="match status" value="1"/>
</dbReference>
<organism evidence="4 5">
    <name type="scientific">Shouchella lehensis G1</name>
    <dbReference type="NCBI Taxonomy" id="1246626"/>
    <lineage>
        <taxon>Bacteria</taxon>
        <taxon>Bacillati</taxon>
        <taxon>Bacillota</taxon>
        <taxon>Bacilli</taxon>
        <taxon>Bacillales</taxon>
        <taxon>Bacillaceae</taxon>
        <taxon>Shouchella</taxon>
    </lineage>
</organism>
<dbReference type="InterPro" id="IPR052159">
    <property type="entry name" value="Competence_DNA_uptake"/>
</dbReference>
<feature type="domain" description="Metallo-beta-lactamase" evidence="3">
    <location>
        <begin position="48"/>
        <end position="239"/>
    </location>
</feature>
<feature type="signal peptide" evidence="1">
    <location>
        <begin position="1"/>
        <end position="21"/>
    </location>
</feature>
<name>A0A060LTT8_9BACI</name>
<dbReference type="Gene3D" id="3.60.15.10">
    <property type="entry name" value="Ribonuclease Z/Hydroxyacylglutathione hydrolase-like"/>
    <property type="match status" value="1"/>
</dbReference>
<dbReference type="SUPFAM" id="SSF47781">
    <property type="entry name" value="RuvA domain 2-like"/>
    <property type="match status" value="1"/>
</dbReference>
<dbReference type="InterPro" id="IPR010994">
    <property type="entry name" value="RuvA_2-like"/>
</dbReference>
<feature type="domain" description="Helix-hairpin-helix DNA-binding motif class 1" evidence="2">
    <location>
        <begin position="325"/>
        <end position="344"/>
    </location>
</feature>
<dbReference type="InterPro" id="IPR035681">
    <property type="entry name" value="ComA-like_MBL"/>
</dbReference>
<dbReference type="CDD" id="cd07731">
    <property type="entry name" value="ComA-like_MBL-fold"/>
    <property type="match status" value="1"/>
</dbReference>
<dbReference type="Pfam" id="PF00753">
    <property type="entry name" value="Lactamase_B"/>
    <property type="match status" value="1"/>
</dbReference>
<dbReference type="eggNOG" id="COG2333">
    <property type="taxonomic scope" value="Bacteria"/>
</dbReference>
<evidence type="ECO:0000313" key="5">
    <source>
        <dbReference type="Proteomes" id="UP000027142"/>
    </source>
</evidence>
<dbReference type="OrthoDB" id="9761531at2"/>
<dbReference type="PANTHER" id="PTHR30619:SF7">
    <property type="entry name" value="BETA-LACTAMASE DOMAIN PROTEIN"/>
    <property type="match status" value="1"/>
</dbReference>
<evidence type="ECO:0000259" key="2">
    <source>
        <dbReference type="SMART" id="SM00278"/>
    </source>
</evidence>